<dbReference type="AlphaFoldDB" id="A0A0V1IA65"/>
<name>A0A0V1IA65_TRIPS</name>
<proteinExistence type="predicted"/>
<evidence type="ECO:0000313" key="5">
    <source>
        <dbReference type="Proteomes" id="UP000054632"/>
    </source>
</evidence>
<evidence type="ECO:0000313" key="2">
    <source>
        <dbReference type="EMBL" id="KRY70540.1"/>
    </source>
</evidence>
<dbReference type="Proteomes" id="UP000054805">
    <property type="component" value="Unassembled WGS sequence"/>
</dbReference>
<sequence>MDAAHRWMARACIPEQVKAEIGIVDRRSGQLLHCCWTEMTAEMFAQEAVLFLGTAVQARAASQAVLFVFGHAGRPRRGRIASSLAMVVMMALSVLPFIGCCVQLMAVLTWALVMQKSTGPLQISAGDGFQVRLYDGQVSITTNQRQQQNDVAWQNDTDADLPADSKNASAVIDDLLSEVVHNSMNDMLSKLSESLKTIIDKFQPKVESASELGDKAAPLNMTRYNGQKVEESETEDRRLVDGLFSLLNMINSRAPTTKSLQLGTVTPATSTVKPTTASSRPATVVEVPMQLILQQIKFNSSTSTVAPTAGGERRQLDNQKKDHKPMLIAQTDFVPSSHQFSKKSKSNNNKYLVEIVLIAVGAVFGILTIVSIGMIVATFCQLKKPRHRSWAPPVHPESSKAFLEPEKTNQIAPGEALTSSSCPGVDSFDRDVDTIIAFSGLTASLDDSARHSNLYSRIRI</sequence>
<protein>
    <submittedName>
        <fullName evidence="3">Uncharacterized protein</fullName>
    </submittedName>
</protein>
<evidence type="ECO:0000313" key="3">
    <source>
        <dbReference type="EMBL" id="KRZ19727.1"/>
    </source>
</evidence>
<dbReference type="EMBL" id="JYDR01000072">
    <property type="protein sequence ID" value="KRY70540.1"/>
    <property type="molecule type" value="Genomic_DNA"/>
</dbReference>
<accession>A0A0V1IA65</accession>
<evidence type="ECO:0000313" key="4">
    <source>
        <dbReference type="EMBL" id="KRZ36904.1"/>
    </source>
</evidence>
<dbReference type="Proteomes" id="UP000054632">
    <property type="component" value="Unassembled WGS sequence"/>
</dbReference>
<feature type="transmembrane region" description="Helical" evidence="1">
    <location>
        <begin position="84"/>
        <end position="113"/>
    </location>
</feature>
<reference evidence="5 6" key="1">
    <citation type="submission" date="2015-01" db="EMBL/GenBank/DDBJ databases">
        <title>Evolution of Trichinella species and genotypes.</title>
        <authorList>
            <person name="Korhonen P.K."/>
            <person name="Edoardo P."/>
            <person name="Giuseppe L.R."/>
            <person name="Gasser R.B."/>
        </authorList>
    </citation>
    <scope>NUCLEOTIDE SEQUENCE [LARGE SCALE GENOMIC DNA]</scope>
    <source>
        <strain evidence="2">ISS13</strain>
        <strain evidence="4">ISS176</strain>
        <strain evidence="3">ISS588</strain>
    </source>
</reference>
<keyword evidence="1" id="KW-1133">Transmembrane helix</keyword>
<feature type="transmembrane region" description="Helical" evidence="1">
    <location>
        <begin position="351"/>
        <end position="380"/>
    </location>
</feature>
<comment type="caution">
    <text evidence="3">The sequence shown here is derived from an EMBL/GenBank/DDBJ whole genome shotgun (WGS) entry which is preliminary data.</text>
</comment>
<keyword evidence="1" id="KW-0812">Transmembrane</keyword>
<organism evidence="3 6">
    <name type="scientific">Trichinella pseudospiralis</name>
    <name type="common">Parasitic roundworm</name>
    <dbReference type="NCBI Taxonomy" id="6337"/>
    <lineage>
        <taxon>Eukaryota</taxon>
        <taxon>Metazoa</taxon>
        <taxon>Ecdysozoa</taxon>
        <taxon>Nematoda</taxon>
        <taxon>Enoplea</taxon>
        <taxon>Dorylaimia</taxon>
        <taxon>Trichinellida</taxon>
        <taxon>Trichinellidae</taxon>
        <taxon>Trichinella</taxon>
    </lineage>
</organism>
<evidence type="ECO:0000256" key="1">
    <source>
        <dbReference type="SAM" id="Phobius"/>
    </source>
</evidence>
<dbReference type="EMBL" id="JYDS01000268">
    <property type="protein sequence ID" value="KRZ19727.1"/>
    <property type="molecule type" value="Genomic_DNA"/>
</dbReference>
<dbReference type="EMBL" id="JYDV01000065">
    <property type="protein sequence ID" value="KRZ36904.1"/>
    <property type="molecule type" value="Genomic_DNA"/>
</dbReference>
<keyword evidence="1" id="KW-0472">Membrane</keyword>
<dbReference type="Proteomes" id="UP000054826">
    <property type="component" value="Unassembled WGS sequence"/>
</dbReference>
<evidence type="ECO:0000313" key="6">
    <source>
        <dbReference type="Proteomes" id="UP000054805"/>
    </source>
</evidence>
<gene>
    <name evidence="2" type="ORF">T4A_715</name>
    <name evidence="3" type="ORF">T4B_1582</name>
    <name evidence="4" type="ORF">T4C_2464</name>
</gene>
<keyword evidence="6" id="KW-1185">Reference proteome</keyword>